<evidence type="ECO:0000313" key="2">
    <source>
        <dbReference type="Proteomes" id="UP000218267"/>
    </source>
</evidence>
<evidence type="ECO:0000313" key="1">
    <source>
        <dbReference type="EMBL" id="BAX81339.1"/>
    </source>
</evidence>
<gene>
    <name evidence="1" type="ORF">ALGA_3034</name>
</gene>
<dbReference type="EMBL" id="AP018042">
    <property type="protein sequence ID" value="BAX81339.1"/>
    <property type="molecule type" value="Genomic_DNA"/>
</dbReference>
<proteinExistence type="predicted"/>
<reference evidence="1 2" key="1">
    <citation type="journal article" date="2018" name="Mar. Genomics">
        <title>Complete genome sequence of Marinifilaceae bacterium strain SPP2, isolated from the Antarctic marine sediment.</title>
        <authorList>
            <person name="Watanabe M."/>
            <person name="Kojima H."/>
            <person name="Fukui M."/>
        </authorList>
    </citation>
    <scope>NUCLEOTIDE SEQUENCE [LARGE SCALE GENOMIC DNA]</scope>
    <source>
        <strain evidence="1 2">SPP2</strain>
    </source>
</reference>
<sequence>MSHFIDLDGILEKLVLLQHFSYGSERYCSDRLIGSIEDQGGYEEDNYWGWTKSLVSNYILECSIKLRVIQDTFNVNYSIIQDSNTGKDINLNLFDQKACNKLIIGEIIKGNFKLNLRESCNKIIHAVNVKPLWAKSSNNGIEYQYWNGKIQLTGAHGKSKWLMILDVAQWARAYENFIELLEGTDHYLGQDFTGLEKNS</sequence>
<dbReference type="AlphaFoldDB" id="A0A1Y1CLP4"/>
<keyword evidence="2" id="KW-1185">Reference proteome</keyword>
<dbReference type="Proteomes" id="UP000218267">
    <property type="component" value="Chromosome"/>
</dbReference>
<reference evidence="2" key="2">
    <citation type="journal article" date="2020" name="Antonie Van Leeuwenhoek">
        <title>Labilibaculum antarcticum sp. nov., a novel facultative anaerobic, psychrotorelant bacterium isolated from marine sediment of Antarctica.</title>
        <authorList>
            <person name="Watanabe M."/>
            <person name="Kojima H."/>
            <person name="Fukui M."/>
        </authorList>
    </citation>
    <scope>NUCLEOTIDE SEQUENCE [LARGE SCALE GENOMIC DNA]</scope>
    <source>
        <strain evidence="2">SPP2</strain>
    </source>
</reference>
<name>A0A1Y1CLP4_9BACT</name>
<organism evidence="1 2">
    <name type="scientific">Labilibaculum antarcticum</name>
    <dbReference type="NCBI Taxonomy" id="1717717"/>
    <lineage>
        <taxon>Bacteria</taxon>
        <taxon>Pseudomonadati</taxon>
        <taxon>Bacteroidota</taxon>
        <taxon>Bacteroidia</taxon>
        <taxon>Marinilabiliales</taxon>
        <taxon>Marinifilaceae</taxon>
        <taxon>Labilibaculum</taxon>
    </lineage>
</organism>
<accession>A0A1Y1CLP4</accession>
<dbReference type="OrthoDB" id="3078277at2"/>
<dbReference type="KEGG" id="mbas:ALGA_3034"/>
<dbReference type="RefSeq" id="WP_096430651.1">
    <property type="nucleotide sequence ID" value="NZ_AP018042.1"/>
</dbReference>
<protein>
    <submittedName>
        <fullName evidence="1">Uncharacterized protein</fullName>
    </submittedName>
</protein>